<organism evidence="1 2">
    <name type="scientific">Macroventuria anomochaeta</name>
    <dbReference type="NCBI Taxonomy" id="301207"/>
    <lineage>
        <taxon>Eukaryota</taxon>
        <taxon>Fungi</taxon>
        <taxon>Dikarya</taxon>
        <taxon>Ascomycota</taxon>
        <taxon>Pezizomycotina</taxon>
        <taxon>Dothideomycetes</taxon>
        <taxon>Pleosporomycetidae</taxon>
        <taxon>Pleosporales</taxon>
        <taxon>Pleosporineae</taxon>
        <taxon>Didymellaceae</taxon>
        <taxon>Macroventuria</taxon>
    </lineage>
</organism>
<evidence type="ECO:0000313" key="1">
    <source>
        <dbReference type="EMBL" id="KAF2624806.1"/>
    </source>
</evidence>
<reference evidence="1" key="1">
    <citation type="journal article" date="2020" name="Stud. Mycol.">
        <title>101 Dothideomycetes genomes: a test case for predicting lifestyles and emergence of pathogens.</title>
        <authorList>
            <person name="Haridas S."/>
            <person name="Albert R."/>
            <person name="Binder M."/>
            <person name="Bloem J."/>
            <person name="Labutti K."/>
            <person name="Salamov A."/>
            <person name="Andreopoulos B."/>
            <person name="Baker S."/>
            <person name="Barry K."/>
            <person name="Bills G."/>
            <person name="Bluhm B."/>
            <person name="Cannon C."/>
            <person name="Castanera R."/>
            <person name="Culley D."/>
            <person name="Daum C."/>
            <person name="Ezra D."/>
            <person name="Gonzalez J."/>
            <person name="Henrissat B."/>
            <person name="Kuo A."/>
            <person name="Liang C."/>
            <person name="Lipzen A."/>
            <person name="Lutzoni F."/>
            <person name="Magnuson J."/>
            <person name="Mondo S."/>
            <person name="Nolan M."/>
            <person name="Ohm R."/>
            <person name="Pangilinan J."/>
            <person name="Park H.-J."/>
            <person name="Ramirez L."/>
            <person name="Alfaro M."/>
            <person name="Sun H."/>
            <person name="Tritt A."/>
            <person name="Yoshinaga Y."/>
            <person name="Zwiers L.-H."/>
            <person name="Turgeon B."/>
            <person name="Goodwin S."/>
            <person name="Spatafora J."/>
            <person name="Crous P."/>
            <person name="Grigoriev I."/>
        </authorList>
    </citation>
    <scope>NUCLEOTIDE SEQUENCE</scope>
    <source>
        <strain evidence="1">CBS 525.71</strain>
    </source>
</reference>
<keyword evidence="2" id="KW-1185">Reference proteome</keyword>
<accession>A0ACB6RSB7</accession>
<protein>
    <submittedName>
        <fullName evidence="1">Isochorismatase hydrolase</fullName>
    </submittedName>
</protein>
<sequence>MTFQVHHPPEPHRKALIGSKSSFWLHSSRCGFDLIQPSSASTLSSSPKINLPITMFPPKSALVIIDMQNFFLSSALGRKIDGVGHKACKQLIEHAMSAARKAKMRVVWVNWDVWVYSIPSSSSHSFSFEGEEVVASGEVAGSVGVDKHGKERKNGIYKGIGSSLGPIKLESGEEVDGGRLLMRSSWNASLYPPLQSLFEEGQKLENRPDQFFEKEGITTLLFAGVNTDQCVGGTLTDAFSKGYDCILLSDGCETSSPGFAQEFWEYNAAHIFGFCTGCEDLARRVAGIES</sequence>
<evidence type="ECO:0000313" key="2">
    <source>
        <dbReference type="Proteomes" id="UP000799754"/>
    </source>
</evidence>
<comment type="caution">
    <text evidence="1">The sequence shown here is derived from an EMBL/GenBank/DDBJ whole genome shotgun (WGS) entry which is preliminary data.</text>
</comment>
<dbReference type="Proteomes" id="UP000799754">
    <property type="component" value="Unassembled WGS sequence"/>
</dbReference>
<name>A0ACB6RSB7_9PLEO</name>
<keyword evidence="1" id="KW-0378">Hydrolase</keyword>
<gene>
    <name evidence="1" type="ORF">BU25DRAFT_433378</name>
</gene>
<dbReference type="EMBL" id="MU006729">
    <property type="protein sequence ID" value="KAF2624806.1"/>
    <property type="molecule type" value="Genomic_DNA"/>
</dbReference>
<proteinExistence type="predicted"/>